<feature type="transmembrane region" description="Helical" evidence="2">
    <location>
        <begin position="228"/>
        <end position="248"/>
    </location>
</feature>
<dbReference type="Gene3D" id="1.10.260.40">
    <property type="entry name" value="lambda repressor-like DNA-binding domains"/>
    <property type="match status" value="1"/>
</dbReference>
<feature type="domain" description="HTH cro/C1-type" evidence="3">
    <location>
        <begin position="7"/>
        <end position="61"/>
    </location>
</feature>
<dbReference type="AlphaFoldDB" id="A0A854WR96"/>
<keyword evidence="2" id="KW-0812">Transmembrane</keyword>
<feature type="transmembrane region" description="Helical" evidence="2">
    <location>
        <begin position="139"/>
        <end position="160"/>
    </location>
</feature>
<dbReference type="PANTHER" id="PTHR46558">
    <property type="entry name" value="TRACRIPTIONAL REGULATORY PROTEIN-RELATED-RELATED"/>
    <property type="match status" value="1"/>
</dbReference>
<feature type="transmembrane region" description="Helical" evidence="2">
    <location>
        <begin position="202"/>
        <end position="222"/>
    </location>
</feature>
<feature type="transmembrane region" description="Helical" evidence="2">
    <location>
        <begin position="276"/>
        <end position="295"/>
    </location>
</feature>
<evidence type="ECO:0000313" key="5">
    <source>
        <dbReference type="Proteomes" id="UP000217465"/>
    </source>
</evidence>
<dbReference type="PROSITE" id="PS50943">
    <property type="entry name" value="HTH_CROC1"/>
    <property type="match status" value="1"/>
</dbReference>
<evidence type="ECO:0000256" key="1">
    <source>
        <dbReference type="ARBA" id="ARBA00023125"/>
    </source>
</evidence>
<protein>
    <submittedName>
        <fullName evidence="4">HTH-type transcriptional regulator ImmR</fullName>
    </submittedName>
</protein>
<dbReference type="InterPro" id="IPR010982">
    <property type="entry name" value="Lambda_DNA-bd_dom_sf"/>
</dbReference>
<keyword evidence="2" id="KW-0472">Membrane</keyword>
<comment type="caution">
    <text evidence="4">The sequence shown here is derived from an EMBL/GenBank/DDBJ whole genome shotgun (WGS) entry which is preliminary data.</text>
</comment>
<gene>
    <name evidence="4" type="primary">immR_3</name>
    <name evidence="4" type="ORF">A9Y57_01353</name>
</gene>
<keyword evidence="1" id="KW-0238">DNA-binding</keyword>
<dbReference type="Pfam" id="PF01381">
    <property type="entry name" value="HTH_3"/>
    <property type="match status" value="1"/>
</dbReference>
<feature type="transmembrane region" description="Helical" evidence="2">
    <location>
        <begin position="107"/>
        <end position="127"/>
    </location>
</feature>
<evidence type="ECO:0000259" key="3">
    <source>
        <dbReference type="PROSITE" id="PS50943"/>
    </source>
</evidence>
<name>A0A854WR96_9STRE</name>
<dbReference type="CDD" id="cd00093">
    <property type="entry name" value="HTH_XRE"/>
    <property type="match status" value="1"/>
</dbReference>
<evidence type="ECO:0000313" key="4">
    <source>
        <dbReference type="EMBL" id="PCH12634.1"/>
    </source>
</evidence>
<feature type="transmembrane region" description="Helical" evidence="2">
    <location>
        <begin position="307"/>
        <end position="327"/>
    </location>
</feature>
<accession>A0A854WR96</accession>
<organism evidence="4 5">
    <name type="scientific">Streptococcus parauberis</name>
    <dbReference type="NCBI Taxonomy" id="1348"/>
    <lineage>
        <taxon>Bacteria</taxon>
        <taxon>Bacillati</taxon>
        <taxon>Bacillota</taxon>
        <taxon>Bacilli</taxon>
        <taxon>Lactobacillales</taxon>
        <taxon>Streptococcaceae</taxon>
        <taxon>Streptococcus</taxon>
    </lineage>
</organism>
<dbReference type="SMART" id="SM00530">
    <property type="entry name" value="HTH_XRE"/>
    <property type="match status" value="1"/>
</dbReference>
<dbReference type="PANTHER" id="PTHR46558:SF13">
    <property type="entry name" value="HTH-TYPE TRANSCRIPTIONAL REGULATOR IMMR"/>
    <property type="match status" value="1"/>
</dbReference>
<proteinExistence type="predicted"/>
<dbReference type="SUPFAM" id="SSF47413">
    <property type="entry name" value="lambda repressor-like DNA-binding domains"/>
    <property type="match status" value="1"/>
</dbReference>
<dbReference type="GO" id="GO:0003677">
    <property type="term" value="F:DNA binding"/>
    <property type="evidence" value="ECO:0007669"/>
    <property type="project" value="UniProtKB-KW"/>
</dbReference>
<dbReference type="InterPro" id="IPR001387">
    <property type="entry name" value="Cro/C1-type_HTH"/>
</dbReference>
<reference evidence="4 5" key="1">
    <citation type="submission" date="2016-06" db="EMBL/GenBank/DDBJ databases">
        <authorList>
            <person name="Haines A.N."/>
            <person name="Council K.R."/>
        </authorList>
    </citation>
    <scope>NUCLEOTIDE SEQUENCE [LARGE SCALE GENOMIC DNA]</scope>
    <source>
        <strain evidence="4 5">SP158-29</strain>
    </source>
</reference>
<dbReference type="EMBL" id="NSGR01000008">
    <property type="protein sequence ID" value="PCH12634.1"/>
    <property type="molecule type" value="Genomic_DNA"/>
</dbReference>
<keyword evidence="2" id="KW-1133">Transmembrane helix</keyword>
<dbReference type="RefSeq" id="WP_096633654.1">
    <property type="nucleotide sequence ID" value="NZ_LQRM01000004.1"/>
</dbReference>
<sequence length="331" mass="36879">MILADKIIEERKRNGWSQEQLAEKLDVSRQSVSKWEGAQSVPDLNRIIQMAEIFGVSTDYLLKEDQIKSTLVADDSNKAFDGKPLRKVSMTEAQDLIATTMRESSKIAIGVFLCIISCVPLVVLGGLADSQQFGITENLAGSIGVVSLFLLIGIGIFLLISSSFNLKRFEFLEKDNIETEYGVDGLAKKNKCQFETSYNRNITLGVMLCIFSIVPLIGVSTLTEEPHIITPLIGLMLVVIGFAVTVFIRSQMRMDSYNKLLQEGDFSMTKKQASPLLGRISGIFWITATIVYLAWSFSTNDWHQTWMVWPIAGLLYAVVMIIAKMIAKVED</sequence>
<dbReference type="Proteomes" id="UP000217465">
    <property type="component" value="Unassembled WGS sequence"/>
</dbReference>
<evidence type="ECO:0000256" key="2">
    <source>
        <dbReference type="SAM" id="Phobius"/>
    </source>
</evidence>